<evidence type="ECO:0000259" key="3">
    <source>
        <dbReference type="Pfam" id="PF00005"/>
    </source>
</evidence>
<dbReference type="InterPro" id="IPR027417">
    <property type="entry name" value="P-loop_NTPase"/>
</dbReference>
<protein>
    <submittedName>
        <fullName evidence="4">FeS assembly ATPase SufC</fullName>
    </submittedName>
</protein>
<dbReference type="InterPro" id="IPR010230">
    <property type="entry name" value="FeS-cluster_ATPase_SufC"/>
</dbReference>
<dbReference type="GO" id="GO:0016887">
    <property type="term" value="F:ATP hydrolysis activity"/>
    <property type="evidence" value="ECO:0007669"/>
    <property type="project" value="InterPro"/>
</dbReference>
<dbReference type="PANTHER" id="PTHR43204:SF1">
    <property type="entry name" value="ABC TRANSPORTER I FAMILY MEMBER 6, CHLOROPLASTIC"/>
    <property type="match status" value="1"/>
</dbReference>
<keyword evidence="1" id="KW-0547">Nucleotide-binding</keyword>
<dbReference type="AlphaFoldDB" id="T0ZNM8"/>
<comment type="caution">
    <text evidence="4">The sequence shown here is derived from an EMBL/GenBank/DDBJ whole genome shotgun (WGS) entry which is preliminary data.</text>
</comment>
<sequence>MTELVIRNLSARVEGKEILKDVNLTVKGGEIHALMGPNGAGKSTLGNVLIGHPNYEITGGSIKLNGLELVGKFPEERARAGLY</sequence>
<dbReference type="Pfam" id="PF00005">
    <property type="entry name" value="ABC_tran"/>
    <property type="match status" value="1"/>
</dbReference>
<gene>
    <name evidence="4" type="ORF">B1A_19969</name>
</gene>
<proteinExistence type="predicted"/>
<feature type="domain" description="ABC transporter" evidence="3">
    <location>
        <begin position="19"/>
        <end position="71"/>
    </location>
</feature>
<dbReference type="PANTHER" id="PTHR43204">
    <property type="entry name" value="ABC TRANSPORTER I FAMILY MEMBER 6, CHLOROPLASTIC"/>
    <property type="match status" value="1"/>
</dbReference>
<accession>T0ZNM8</accession>
<feature type="non-terminal residue" evidence="4">
    <location>
        <position position="83"/>
    </location>
</feature>
<dbReference type="SUPFAM" id="SSF52540">
    <property type="entry name" value="P-loop containing nucleoside triphosphate hydrolases"/>
    <property type="match status" value="1"/>
</dbReference>
<keyword evidence="2" id="KW-0067">ATP-binding</keyword>
<evidence type="ECO:0000256" key="1">
    <source>
        <dbReference type="ARBA" id="ARBA00022741"/>
    </source>
</evidence>
<dbReference type="GO" id="GO:0005524">
    <property type="term" value="F:ATP binding"/>
    <property type="evidence" value="ECO:0007669"/>
    <property type="project" value="UniProtKB-KW"/>
</dbReference>
<name>T0ZNM8_9ZZZZ</name>
<dbReference type="EMBL" id="AUZX01014734">
    <property type="protein sequence ID" value="EQD31390.1"/>
    <property type="molecule type" value="Genomic_DNA"/>
</dbReference>
<reference evidence="4" key="2">
    <citation type="journal article" date="2014" name="ISME J.">
        <title>Microbial stratification in low pH oxic and suboxic macroscopic growths along an acid mine drainage.</title>
        <authorList>
            <person name="Mendez-Garcia C."/>
            <person name="Mesa V."/>
            <person name="Sprenger R.R."/>
            <person name="Richter M."/>
            <person name="Diez M.S."/>
            <person name="Solano J."/>
            <person name="Bargiela R."/>
            <person name="Golyshina O.V."/>
            <person name="Manteca A."/>
            <person name="Ramos J.L."/>
            <person name="Gallego J.R."/>
            <person name="Llorente I."/>
            <person name="Martins Dos Santos V.A."/>
            <person name="Jensen O.N."/>
            <person name="Pelaez A.I."/>
            <person name="Sanchez J."/>
            <person name="Ferrer M."/>
        </authorList>
    </citation>
    <scope>NUCLEOTIDE SEQUENCE</scope>
</reference>
<dbReference type="Gene3D" id="3.40.50.300">
    <property type="entry name" value="P-loop containing nucleotide triphosphate hydrolases"/>
    <property type="match status" value="1"/>
</dbReference>
<organism evidence="4">
    <name type="scientific">mine drainage metagenome</name>
    <dbReference type="NCBI Taxonomy" id="410659"/>
    <lineage>
        <taxon>unclassified sequences</taxon>
        <taxon>metagenomes</taxon>
        <taxon>ecological metagenomes</taxon>
    </lineage>
</organism>
<reference evidence="4" key="1">
    <citation type="submission" date="2013-08" db="EMBL/GenBank/DDBJ databases">
        <authorList>
            <person name="Mendez C."/>
            <person name="Richter M."/>
            <person name="Ferrer M."/>
            <person name="Sanchez J."/>
        </authorList>
    </citation>
    <scope>NUCLEOTIDE SEQUENCE</scope>
</reference>
<dbReference type="InterPro" id="IPR003439">
    <property type="entry name" value="ABC_transporter-like_ATP-bd"/>
</dbReference>
<evidence type="ECO:0000256" key="2">
    <source>
        <dbReference type="ARBA" id="ARBA00022840"/>
    </source>
</evidence>
<evidence type="ECO:0000313" key="4">
    <source>
        <dbReference type="EMBL" id="EQD31390.1"/>
    </source>
</evidence>